<dbReference type="OrthoDB" id="65624at2"/>
<dbReference type="eggNOG" id="COG2226">
    <property type="taxonomic scope" value="Bacteria"/>
</dbReference>
<dbReference type="GO" id="GO:0008757">
    <property type="term" value="F:S-adenosylmethionine-dependent methyltransferase activity"/>
    <property type="evidence" value="ECO:0007669"/>
    <property type="project" value="InterPro"/>
</dbReference>
<dbReference type="InterPro" id="IPR052356">
    <property type="entry name" value="Thiol_S-MT"/>
</dbReference>
<dbReference type="PANTHER" id="PTHR45036:SF1">
    <property type="entry name" value="METHYLTRANSFERASE LIKE 7A"/>
    <property type="match status" value="1"/>
</dbReference>
<dbReference type="GO" id="GO:0032259">
    <property type="term" value="P:methylation"/>
    <property type="evidence" value="ECO:0007669"/>
    <property type="project" value="UniProtKB-KW"/>
</dbReference>
<proteinExistence type="predicted"/>
<sequence>MTTTANTRSRRWFAAWYPAFMGRIERNGQATLRHDQLATAAGRALEIGAGSGLSVPHYPAGLDELVLLEPNPAFRTQLRDRVRELPVTVSILDGDARQLPFPDSTFDTVAASLVFCSVDDPDRALREVHRVLRPGGRFLFHEHVRGGPVRGVVQDLLTPLHRRLADGCHANRDFEALLDASPLAVTSMAHRRMPTSLPTLVPLVVGTAERRPVTAPERTARVETGGRLRDNPVRGGSPR</sequence>
<dbReference type="SUPFAM" id="SSF53335">
    <property type="entry name" value="S-adenosyl-L-methionine-dependent methyltransferases"/>
    <property type="match status" value="1"/>
</dbReference>
<protein>
    <submittedName>
        <fullName evidence="3">Methyltransferase type 11</fullName>
    </submittedName>
</protein>
<evidence type="ECO:0000313" key="4">
    <source>
        <dbReference type="Proteomes" id="UP000002218"/>
    </source>
</evidence>
<dbReference type="PANTHER" id="PTHR45036">
    <property type="entry name" value="METHYLTRANSFERASE LIKE 7B"/>
    <property type="match status" value="1"/>
</dbReference>
<dbReference type="AlphaFoldDB" id="C8XKI1"/>
<dbReference type="FunCoup" id="C8XKI1">
    <property type="interactions" value="30"/>
</dbReference>
<dbReference type="Gene3D" id="3.40.50.150">
    <property type="entry name" value="Vaccinia Virus protein VP39"/>
    <property type="match status" value="1"/>
</dbReference>
<keyword evidence="3" id="KW-0489">Methyltransferase</keyword>
<feature type="compositionally biased region" description="Basic and acidic residues" evidence="1">
    <location>
        <begin position="211"/>
        <end position="232"/>
    </location>
</feature>
<keyword evidence="3" id="KW-0808">Transferase</keyword>
<evidence type="ECO:0000313" key="3">
    <source>
        <dbReference type="EMBL" id="ACV78743.1"/>
    </source>
</evidence>
<dbReference type="HOGENOM" id="CLU_037990_7_4_11"/>
<reference evidence="4" key="1">
    <citation type="submission" date="2009-09" db="EMBL/GenBank/DDBJ databases">
        <title>The complete genome of Nakamurella multipartita DSM 44233.</title>
        <authorList>
            <consortium name="US DOE Joint Genome Institute (JGI-PGF)"/>
            <person name="Lucas S."/>
            <person name="Copeland A."/>
            <person name="Lapidus A."/>
            <person name="Glavina del Rio T."/>
            <person name="Dalin E."/>
            <person name="Tice H."/>
            <person name="Bruce D."/>
            <person name="Goodwin L."/>
            <person name="Pitluck S."/>
            <person name="Kyrpides N."/>
            <person name="Mavromatis K."/>
            <person name="Ivanova N."/>
            <person name="Ovchinnikova G."/>
            <person name="Sims D."/>
            <person name="Meincke L."/>
            <person name="Brettin T."/>
            <person name="Detter J.C."/>
            <person name="Han C."/>
            <person name="Larimer F."/>
            <person name="Land M."/>
            <person name="Hauser L."/>
            <person name="Markowitz V."/>
            <person name="Cheng J.-F."/>
            <person name="Hugenholtz P."/>
            <person name="Woyke T."/>
            <person name="Wu D."/>
            <person name="Klenk H.-P."/>
            <person name="Eisen J.A."/>
        </authorList>
    </citation>
    <scope>NUCLEOTIDE SEQUENCE [LARGE SCALE GENOMIC DNA]</scope>
    <source>
        <strain evidence="4">ATCC 700099 / DSM 44233 / CIP 104796 / JCM 9543 / NBRC 105858 / Y-104</strain>
    </source>
</reference>
<organism evidence="3 4">
    <name type="scientific">Nakamurella multipartita (strain ATCC 700099 / DSM 44233 / CIP 104796 / JCM 9543 / NBRC 105858 / Y-104)</name>
    <name type="common">Microsphaera multipartita</name>
    <dbReference type="NCBI Taxonomy" id="479431"/>
    <lineage>
        <taxon>Bacteria</taxon>
        <taxon>Bacillati</taxon>
        <taxon>Actinomycetota</taxon>
        <taxon>Actinomycetes</taxon>
        <taxon>Nakamurellales</taxon>
        <taxon>Nakamurellaceae</taxon>
        <taxon>Nakamurella</taxon>
    </lineage>
</organism>
<reference evidence="3 4" key="2">
    <citation type="journal article" date="2010" name="Stand. Genomic Sci.">
        <title>Complete genome sequence of Nakamurella multipartita type strain (Y-104).</title>
        <authorList>
            <person name="Tice H."/>
            <person name="Mayilraj S."/>
            <person name="Sims D."/>
            <person name="Lapidus A."/>
            <person name="Nolan M."/>
            <person name="Lucas S."/>
            <person name="Glavina Del Rio T."/>
            <person name="Copeland A."/>
            <person name="Cheng J.F."/>
            <person name="Meincke L."/>
            <person name="Bruce D."/>
            <person name="Goodwin L."/>
            <person name="Pitluck S."/>
            <person name="Ivanova N."/>
            <person name="Mavromatis K."/>
            <person name="Ovchinnikova G."/>
            <person name="Pati A."/>
            <person name="Chen A."/>
            <person name="Palaniappan K."/>
            <person name="Land M."/>
            <person name="Hauser L."/>
            <person name="Chang Y.J."/>
            <person name="Jeffries C.D."/>
            <person name="Detter J.C."/>
            <person name="Brettin T."/>
            <person name="Rohde M."/>
            <person name="Goker M."/>
            <person name="Bristow J."/>
            <person name="Eisen J.A."/>
            <person name="Markowitz V."/>
            <person name="Hugenholtz P."/>
            <person name="Kyrpides N.C."/>
            <person name="Klenk H.P."/>
            <person name="Chen F."/>
        </authorList>
    </citation>
    <scope>NUCLEOTIDE SEQUENCE [LARGE SCALE GENOMIC DNA]</scope>
    <source>
        <strain evidence="4">ATCC 700099 / DSM 44233 / CIP 104796 / JCM 9543 / NBRC 105858 / Y-104</strain>
    </source>
</reference>
<dbReference type="InParanoid" id="C8XKI1"/>
<name>C8XKI1_NAKMY</name>
<dbReference type="Pfam" id="PF08241">
    <property type="entry name" value="Methyltransf_11"/>
    <property type="match status" value="1"/>
</dbReference>
<evidence type="ECO:0000259" key="2">
    <source>
        <dbReference type="Pfam" id="PF08241"/>
    </source>
</evidence>
<keyword evidence="4" id="KW-1185">Reference proteome</keyword>
<dbReference type="EMBL" id="CP001737">
    <property type="protein sequence ID" value="ACV78743.1"/>
    <property type="molecule type" value="Genomic_DNA"/>
</dbReference>
<dbReference type="KEGG" id="nml:Namu_2368"/>
<dbReference type="STRING" id="479431.Namu_2368"/>
<feature type="region of interest" description="Disordered" evidence="1">
    <location>
        <begin position="211"/>
        <end position="239"/>
    </location>
</feature>
<dbReference type="RefSeq" id="WP_015747632.1">
    <property type="nucleotide sequence ID" value="NC_013235.1"/>
</dbReference>
<feature type="domain" description="Methyltransferase type 11" evidence="2">
    <location>
        <begin position="45"/>
        <end position="140"/>
    </location>
</feature>
<accession>C8XKI1</accession>
<dbReference type="InterPro" id="IPR029063">
    <property type="entry name" value="SAM-dependent_MTases_sf"/>
</dbReference>
<gene>
    <name evidence="3" type="ordered locus">Namu_2368</name>
</gene>
<evidence type="ECO:0000256" key="1">
    <source>
        <dbReference type="SAM" id="MobiDB-lite"/>
    </source>
</evidence>
<dbReference type="Proteomes" id="UP000002218">
    <property type="component" value="Chromosome"/>
</dbReference>
<dbReference type="InterPro" id="IPR013216">
    <property type="entry name" value="Methyltransf_11"/>
</dbReference>
<dbReference type="CDD" id="cd02440">
    <property type="entry name" value="AdoMet_MTases"/>
    <property type="match status" value="1"/>
</dbReference>